<comment type="subcellular location">
    <subcellularLocation>
        <location evidence="1 6">Bacterial flagellum basal body</location>
    </subcellularLocation>
</comment>
<evidence type="ECO:0000313" key="8">
    <source>
        <dbReference type="EMBL" id="MDT0633404.1"/>
    </source>
</evidence>
<dbReference type="PIRSF" id="PIRSF002889">
    <property type="entry name" value="Rod_FlgB"/>
    <property type="match status" value="1"/>
</dbReference>
<gene>
    <name evidence="8" type="primary">flgB</name>
    <name evidence="8" type="ORF">RM532_00390</name>
</gene>
<evidence type="ECO:0000256" key="4">
    <source>
        <dbReference type="ARBA" id="ARBA00023143"/>
    </source>
</evidence>
<sequence length="134" mass="14007">MTQPIGSASDAIYGIHADALRVNRDRLSVLAANLANADTPNYKARDIDFRQVLAGVSNGGLTMARSAGSHLSGTATAAAGVVYRQPLQPSADGNTVDASQEQARFAEAATRYRASLDFANGRIQSLMLAITGGR</sequence>
<keyword evidence="4 6" id="KW-0975">Bacterial flagellum</keyword>
<dbReference type="PANTHER" id="PTHR30435:SF12">
    <property type="entry name" value="FLAGELLAR BASAL BODY ROD PROTEIN FLGB"/>
    <property type="match status" value="1"/>
</dbReference>
<comment type="similarity">
    <text evidence="2 6">Belongs to the flagella basal body rod proteins family.</text>
</comment>
<keyword evidence="8" id="KW-0282">Flagellum</keyword>
<keyword evidence="8" id="KW-0969">Cilium</keyword>
<comment type="subunit">
    <text evidence="6">The basal body constitutes a major portion of the flagellar organelle and consists of a number of rings mounted on a central rod.</text>
</comment>
<dbReference type="Proteomes" id="UP001251857">
    <property type="component" value="Unassembled WGS sequence"/>
</dbReference>
<evidence type="ECO:0000259" key="7">
    <source>
        <dbReference type="Pfam" id="PF00460"/>
    </source>
</evidence>
<evidence type="ECO:0000256" key="6">
    <source>
        <dbReference type="PIRNR" id="PIRNR002889"/>
    </source>
</evidence>
<dbReference type="PANTHER" id="PTHR30435">
    <property type="entry name" value="FLAGELLAR PROTEIN"/>
    <property type="match status" value="1"/>
</dbReference>
<dbReference type="NCBIfam" id="TIGR01396">
    <property type="entry name" value="FlgB"/>
    <property type="match status" value="1"/>
</dbReference>
<feature type="domain" description="Flagellar basal body rod protein N-terminal" evidence="7">
    <location>
        <begin position="16"/>
        <end position="43"/>
    </location>
</feature>
<evidence type="ECO:0000256" key="3">
    <source>
        <dbReference type="ARBA" id="ARBA00014376"/>
    </source>
</evidence>
<dbReference type="InterPro" id="IPR001444">
    <property type="entry name" value="Flag_bb_rod_N"/>
</dbReference>
<comment type="caution">
    <text evidence="8">The sequence shown here is derived from an EMBL/GenBank/DDBJ whole genome shotgun (WGS) entry which is preliminary data.</text>
</comment>
<dbReference type="EMBL" id="JAVRIB010000001">
    <property type="protein sequence ID" value="MDT0633404.1"/>
    <property type="molecule type" value="Genomic_DNA"/>
</dbReference>
<evidence type="ECO:0000256" key="1">
    <source>
        <dbReference type="ARBA" id="ARBA00004117"/>
    </source>
</evidence>
<evidence type="ECO:0000256" key="5">
    <source>
        <dbReference type="ARBA" id="ARBA00024934"/>
    </source>
</evidence>
<comment type="function">
    <text evidence="5 6">Structural component of flagellum, the bacterial motility apparatus. Part of the rod structure of flagellar basal body.</text>
</comment>
<dbReference type="RefSeq" id="WP_311651106.1">
    <property type="nucleotide sequence ID" value="NZ_JAVRIB010000001.1"/>
</dbReference>
<name>A0ABU3BVT9_9GAMM</name>
<organism evidence="8 9">
    <name type="scientific">Spectribacter hydrogenoxidans</name>
    <dbReference type="NCBI Taxonomy" id="3075608"/>
    <lineage>
        <taxon>Bacteria</taxon>
        <taxon>Pseudomonadati</taxon>
        <taxon>Pseudomonadota</taxon>
        <taxon>Gammaproteobacteria</taxon>
        <taxon>Salinisphaerales</taxon>
        <taxon>Salinisphaeraceae</taxon>
        <taxon>Spectribacter</taxon>
    </lineage>
</organism>
<proteinExistence type="inferred from homology"/>
<accession>A0ABU3BVT9</accession>
<evidence type="ECO:0000313" key="9">
    <source>
        <dbReference type="Proteomes" id="UP001251857"/>
    </source>
</evidence>
<keyword evidence="8" id="KW-0966">Cell projection</keyword>
<dbReference type="Pfam" id="PF00460">
    <property type="entry name" value="Flg_bb_rod"/>
    <property type="match status" value="1"/>
</dbReference>
<keyword evidence="9" id="KW-1185">Reference proteome</keyword>
<dbReference type="InterPro" id="IPR006300">
    <property type="entry name" value="FlgB"/>
</dbReference>
<reference evidence="8 9" key="1">
    <citation type="submission" date="2023-09" db="EMBL/GenBank/DDBJ databases">
        <authorList>
            <person name="Rey-Velasco X."/>
        </authorList>
    </citation>
    <scope>NUCLEOTIDE SEQUENCE [LARGE SCALE GENOMIC DNA]</scope>
    <source>
        <strain evidence="8 9">W335</strain>
    </source>
</reference>
<evidence type="ECO:0000256" key="2">
    <source>
        <dbReference type="ARBA" id="ARBA00009677"/>
    </source>
</evidence>
<protein>
    <recommendedName>
        <fullName evidence="3 6">Flagellar basal body rod protein FlgB</fullName>
    </recommendedName>
</protein>